<keyword evidence="3" id="KW-1185">Reference proteome</keyword>
<reference evidence="2 3" key="1">
    <citation type="journal article" date="2019" name="Int. J. Syst. Evol. Microbiol.">
        <title>The Global Catalogue of Microorganisms (GCM) 10K type strain sequencing project: providing services to taxonomists for standard genome sequencing and annotation.</title>
        <authorList>
            <consortium name="The Broad Institute Genomics Platform"/>
            <consortium name="The Broad Institute Genome Sequencing Center for Infectious Disease"/>
            <person name="Wu L."/>
            <person name="Ma J."/>
        </authorList>
    </citation>
    <scope>NUCLEOTIDE SEQUENCE [LARGE SCALE GENOMIC DNA]</scope>
    <source>
        <strain evidence="2 3">NBRC 111368</strain>
    </source>
</reference>
<sequence>VRGPVSLAENVTVRADTYVGPYTSVGPDSTVANAHVENSVIVGDTEISASGRIVDSLVGRGASITSAEGKLPEGRRLVVGENSNISL</sequence>
<dbReference type="EMBL" id="JBHSWU010000176">
    <property type="protein sequence ID" value="MFC6724417.1"/>
    <property type="molecule type" value="Genomic_DNA"/>
</dbReference>
<dbReference type="InterPro" id="IPR011004">
    <property type="entry name" value="Trimer_LpxA-like_sf"/>
</dbReference>
<feature type="non-terminal residue" evidence="2">
    <location>
        <position position="1"/>
    </location>
</feature>
<name>A0ABD5S0H1_9EURY</name>
<accession>A0ABD5S0H1</accession>
<evidence type="ECO:0000313" key="2">
    <source>
        <dbReference type="EMBL" id="MFC6724417.1"/>
    </source>
</evidence>
<dbReference type="InterPro" id="IPR056729">
    <property type="entry name" value="GMPPB_C"/>
</dbReference>
<evidence type="ECO:0000313" key="3">
    <source>
        <dbReference type="Proteomes" id="UP001596328"/>
    </source>
</evidence>
<dbReference type="SUPFAM" id="SSF51161">
    <property type="entry name" value="Trimeric LpxA-like enzymes"/>
    <property type="match status" value="1"/>
</dbReference>
<protein>
    <submittedName>
        <fullName evidence="2">Glucose-1-phosphate thymidylyltransferase</fullName>
    </submittedName>
</protein>
<gene>
    <name evidence="2" type="ORF">ACFQE1_08530</name>
</gene>
<dbReference type="Proteomes" id="UP001596328">
    <property type="component" value="Unassembled WGS sequence"/>
</dbReference>
<dbReference type="Pfam" id="PF25087">
    <property type="entry name" value="GMPPB_C"/>
    <property type="match status" value="1"/>
</dbReference>
<dbReference type="AlphaFoldDB" id="A0ABD5S0H1"/>
<evidence type="ECO:0000259" key="1">
    <source>
        <dbReference type="Pfam" id="PF25087"/>
    </source>
</evidence>
<dbReference type="Gene3D" id="2.160.10.10">
    <property type="entry name" value="Hexapeptide repeat proteins"/>
    <property type="match status" value="1"/>
</dbReference>
<comment type="caution">
    <text evidence="2">The sequence shown here is derived from an EMBL/GenBank/DDBJ whole genome shotgun (WGS) entry which is preliminary data.</text>
</comment>
<proteinExistence type="predicted"/>
<feature type="domain" description="Mannose-1-phosphate guanyltransferase C-terminal" evidence="1">
    <location>
        <begin position="2"/>
        <end position="66"/>
    </location>
</feature>
<organism evidence="2 3">
    <name type="scientific">Halobium palmae</name>
    <dbReference type="NCBI Taxonomy" id="1776492"/>
    <lineage>
        <taxon>Archaea</taxon>
        <taxon>Methanobacteriati</taxon>
        <taxon>Methanobacteriota</taxon>
        <taxon>Stenosarchaea group</taxon>
        <taxon>Halobacteria</taxon>
        <taxon>Halobacteriales</taxon>
        <taxon>Haloferacaceae</taxon>
        <taxon>Halobium</taxon>
    </lineage>
</organism>